<proteinExistence type="predicted"/>
<accession>A0A8J4PND6</accession>
<evidence type="ECO:0008006" key="3">
    <source>
        <dbReference type="Google" id="ProtNLM"/>
    </source>
</evidence>
<dbReference type="OrthoDB" id="10533093at2759"/>
<protein>
    <recommendedName>
        <fullName evidence="3">PPPDE domain-containing protein</fullName>
    </recommendedName>
</protein>
<name>A0A8J4PND6_9MYCE</name>
<keyword evidence="2" id="KW-1185">Reference proteome</keyword>
<dbReference type="Proteomes" id="UP000695562">
    <property type="component" value="Unassembled WGS sequence"/>
</dbReference>
<comment type="caution">
    <text evidence="1">The sequence shown here is derived from an EMBL/GenBank/DDBJ whole genome shotgun (WGS) entry which is preliminary data.</text>
</comment>
<reference evidence="1" key="1">
    <citation type="submission" date="2020-01" db="EMBL/GenBank/DDBJ databases">
        <title>Development of genomics and gene disruption for Polysphondylium violaceum indicates a role for the polyketide synthase stlB in stalk morphogenesis.</title>
        <authorList>
            <person name="Narita B."/>
            <person name="Kawabe Y."/>
            <person name="Kin K."/>
            <person name="Saito T."/>
            <person name="Gibbs R."/>
            <person name="Kuspa A."/>
            <person name="Muzny D."/>
            <person name="Queller D."/>
            <person name="Richards S."/>
            <person name="Strassman J."/>
            <person name="Sucgang R."/>
            <person name="Worley K."/>
            <person name="Schaap P."/>
        </authorList>
    </citation>
    <scope>NUCLEOTIDE SEQUENCE</scope>
    <source>
        <strain evidence="1">QSvi11</strain>
    </source>
</reference>
<organism evidence="1 2">
    <name type="scientific">Polysphondylium violaceum</name>
    <dbReference type="NCBI Taxonomy" id="133409"/>
    <lineage>
        <taxon>Eukaryota</taxon>
        <taxon>Amoebozoa</taxon>
        <taxon>Evosea</taxon>
        <taxon>Eumycetozoa</taxon>
        <taxon>Dictyostelia</taxon>
        <taxon>Dictyosteliales</taxon>
        <taxon>Dictyosteliaceae</taxon>
        <taxon>Polysphondylium</taxon>
    </lineage>
</organism>
<sequence>MRWCQLDTKVRDAALTLAARMSLMTSRAAHHHFIIVTLESGDCVYFDKGSYRNIFIVHNTNGLNKFNKWVPSNLMRAQTATKGKTLKDLYNYASLDKFRPYHPLDKNCQHFADALYDWV</sequence>
<dbReference type="EMBL" id="AJWJ01000532">
    <property type="protein sequence ID" value="KAF2070162.1"/>
    <property type="molecule type" value="Genomic_DNA"/>
</dbReference>
<dbReference type="AlphaFoldDB" id="A0A8J4PND6"/>
<gene>
    <name evidence="1" type="ORF">CYY_008519</name>
</gene>
<evidence type="ECO:0000313" key="2">
    <source>
        <dbReference type="Proteomes" id="UP000695562"/>
    </source>
</evidence>
<evidence type="ECO:0000313" key="1">
    <source>
        <dbReference type="EMBL" id="KAF2070162.1"/>
    </source>
</evidence>